<dbReference type="GO" id="GO:0005524">
    <property type="term" value="F:ATP binding"/>
    <property type="evidence" value="ECO:0007669"/>
    <property type="project" value="UniProtKB-KW"/>
</dbReference>
<dbReference type="GO" id="GO:0003677">
    <property type="term" value="F:DNA binding"/>
    <property type="evidence" value="ECO:0007669"/>
    <property type="project" value="InterPro"/>
</dbReference>
<protein>
    <submittedName>
        <fullName evidence="4">Helix-turn-helix transcriptional regulator</fullName>
    </submittedName>
</protein>
<dbReference type="InterPro" id="IPR041664">
    <property type="entry name" value="AAA_16"/>
</dbReference>
<feature type="domain" description="HTH luxR-type" evidence="3">
    <location>
        <begin position="842"/>
        <end position="907"/>
    </location>
</feature>
<name>A0A8J4ACJ0_9ACTN</name>
<keyword evidence="5" id="KW-1185">Reference proteome</keyword>
<dbReference type="GO" id="GO:0004016">
    <property type="term" value="F:adenylate cyclase activity"/>
    <property type="evidence" value="ECO:0007669"/>
    <property type="project" value="TreeGrafter"/>
</dbReference>
<accession>A0A8J4ACJ0</accession>
<gene>
    <name evidence="4" type="ORF">NUM_31580</name>
</gene>
<keyword evidence="1" id="KW-0547">Nucleotide-binding</keyword>
<dbReference type="Gene3D" id="1.10.10.10">
    <property type="entry name" value="Winged helix-like DNA-binding domain superfamily/Winged helix DNA-binding domain"/>
    <property type="match status" value="1"/>
</dbReference>
<evidence type="ECO:0000313" key="4">
    <source>
        <dbReference type="EMBL" id="GIL27904.1"/>
    </source>
</evidence>
<proteinExistence type="predicted"/>
<dbReference type="PANTHER" id="PTHR16305:SF35">
    <property type="entry name" value="TRANSCRIPTIONAL ACTIVATOR DOMAIN"/>
    <property type="match status" value="1"/>
</dbReference>
<dbReference type="EMBL" id="BOPO01000053">
    <property type="protein sequence ID" value="GIL27904.1"/>
    <property type="molecule type" value="Genomic_DNA"/>
</dbReference>
<dbReference type="SUPFAM" id="SSF52540">
    <property type="entry name" value="P-loop containing nucleoside triphosphate hydrolases"/>
    <property type="match status" value="1"/>
</dbReference>
<evidence type="ECO:0000259" key="3">
    <source>
        <dbReference type="PROSITE" id="PS50043"/>
    </source>
</evidence>
<organism evidence="4 5">
    <name type="scientific">Actinocatenispora comari</name>
    <dbReference type="NCBI Taxonomy" id="2807577"/>
    <lineage>
        <taxon>Bacteria</taxon>
        <taxon>Bacillati</taxon>
        <taxon>Actinomycetota</taxon>
        <taxon>Actinomycetes</taxon>
        <taxon>Micromonosporales</taxon>
        <taxon>Micromonosporaceae</taxon>
        <taxon>Actinocatenispora</taxon>
    </lineage>
</organism>
<dbReference type="Proteomes" id="UP000614996">
    <property type="component" value="Unassembled WGS sequence"/>
</dbReference>
<comment type="caution">
    <text evidence="4">The sequence shown here is derived from an EMBL/GenBank/DDBJ whole genome shotgun (WGS) entry which is preliminary data.</text>
</comment>
<dbReference type="InterPro" id="IPR000792">
    <property type="entry name" value="Tscrpt_reg_LuxR_C"/>
</dbReference>
<dbReference type="AlphaFoldDB" id="A0A8J4ACJ0"/>
<dbReference type="PANTHER" id="PTHR16305">
    <property type="entry name" value="TESTICULAR SOLUBLE ADENYLYL CYCLASE"/>
    <property type="match status" value="1"/>
</dbReference>
<evidence type="ECO:0000256" key="2">
    <source>
        <dbReference type="ARBA" id="ARBA00022840"/>
    </source>
</evidence>
<dbReference type="Pfam" id="PF00196">
    <property type="entry name" value="GerE"/>
    <property type="match status" value="1"/>
</dbReference>
<keyword evidence="2" id="KW-0067">ATP-binding</keyword>
<dbReference type="Pfam" id="PF13191">
    <property type="entry name" value="AAA_16"/>
    <property type="match status" value="1"/>
</dbReference>
<dbReference type="SMART" id="SM00421">
    <property type="entry name" value="HTH_LUXR"/>
    <property type="match status" value="1"/>
</dbReference>
<evidence type="ECO:0000313" key="5">
    <source>
        <dbReference type="Proteomes" id="UP000614996"/>
    </source>
</evidence>
<dbReference type="PROSITE" id="PS50043">
    <property type="entry name" value="HTH_LUXR_2"/>
    <property type="match status" value="1"/>
</dbReference>
<dbReference type="CDD" id="cd06170">
    <property type="entry name" value="LuxR_C_like"/>
    <property type="match status" value="1"/>
</dbReference>
<dbReference type="SUPFAM" id="SSF46894">
    <property type="entry name" value="C-terminal effector domain of the bipartite response regulators"/>
    <property type="match status" value="1"/>
</dbReference>
<dbReference type="InterPro" id="IPR036388">
    <property type="entry name" value="WH-like_DNA-bd_sf"/>
</dbReference>
<reference evidence="5" key="1">
    <citation type="journal article" date="2021" name="Int. J. Syst. Evol. Microbiol.">
        <title>Actinocatenispora comari sp. nov., an endophytic actinomycete isolated from aerial parts of Comarum salesowianum.</title>
        <authorList>
            <person name="Oyunbileg N."/>
            <person name="Iizaka Y."/>
            <person name="Hamada M."/>
            <person name="Davaapurev B.O."/>
            <person name="Fukumoto A."/>
            <person name="Tsetseg B."/>
            <person name="Kato F."/>
            <person name="Tamura T."/>
            <person name="Batkhuu J."/>
            <person name="Anzai Y."/>
        </authorList>
    </citation>
    <scope>NUCLEOTIDE SEQUENCE [LARGE SCALE GENOMIC DNA]</scope>
    <source>
        <strain evidence="5">NUM-2625</strain>
    </source>
</reference>
<dbReference type="GO" id="GO:0005737">
    <property type="term" value="C:cytoplasm"/>
    <property type="evidence" value="ECO:0007669"/>
    <property type="project" value="TreeGrafter"/>
</dbReference>
<dbReference type="PRINTS" id="PR00038">
    <property type="entry name" value="HTHLUXR"/>
</dbReference>
<dbReference type="GO" id="GO:0006355">
    <property type="term" value="P:regulation of DNA-templated transcription"/>
    <property type="evidence" value="ECO:0007669"/>
    <property type="project" value="InterPro"/>
</dbReference>
<evidence type="ECO:0000256" key="1">
    <source>
        <dbReference type="ARBA" id="ARBA00022741"/>
    </source>
</evidence>
<dbReference type="InterPro" id="IPR027417">
    <property type="entry name" value="P-loop_NTPase"/>
</dbReference>
<sequence>MVSPVLVGRDEALATLLATLETAVGHGPAVALLAGEAGIGKSRLLAEFTASVPARVRVVTGACAELGGDGLAYAPFVAVVRRLISDGPGGRAHELAEWFPQLGAEQPGSGGKHRLHEAVLALFETVAADRPLLVAIEDLHWADAASRELFGFLARNLVQPGVLLAATYRPADAGTARLRPLLSELARGPRTTTLRLGPLSEAQVGDQLAAILGATPDPVAVRRIRERSDGNPLFVEALARAGDRTPDSLRELLLDGPRSLPAPARRLLGTASAAGGRLDHRLLAEVAEPGPDDDLDGLLRELVDRSLLVVDGDGYDFRHALIRQAVYEDLLPGERARVHARYAEALRDSASLAELAAHADAAGDAGTTLTAAHRGAVRAYRSYAYAEQQHLLDRVLQVWDRVDDPAGRLGVDRVDVLTAAAEAAMLTGDYPHGIELASAGLAAVDERAEPDRAALLLEHRGRLSIRLDGTGIEDLERALSLLPDDPDSVQRGRILGMTAMGRPLRTEASRAEFTAALRAGRRTGDPTVTVRGLLGVGAMTGELALLAEAATLAERLDSPDLALTVPMYQAALHTRLGDQQRAVAVARDGIRRARRLGLARSRGAELARYAARGLMLAGRWDEADTVLAEALREDPPRATRLALRILAGRLALLRGELGAAEEAAGLVADVDGHDLLGLLARHQLLCGVAVARGELDVADRYLDRALADPALVVNYGNDSRPVLLAGALVLRARLERGGRAAAGVPARRERIAALDAAIEVDGPFDEAHRTMLRALLDGRGFGPAVAAWRALDQPYELAEALYQHARADRPADAAAHLREAAGLAERLGAAPLAQRIARLAGATPARHGLTDRERDVLELLAAGHSNRQIAQRLHISPSTAGVHVSHILAKLGATSRTEAAAIAHRESLVDHQA</sequence>
<dbReference type="InterPro" id="IPR016032">
    <property type="entry name" value="Sig_transdc_resp-reg_C-effctor"/>
</dbReference>